<dbReference type="SMART" id="SM00530">
    <property type="entry name" value="HTH_XRE"/>
    <property type="match status" value="1"/>
</dbReference>
<dbReference type="InterPro" id="IPR050807">
    <property type="entry name" value="TransReg_Diox_bact_type"/>
</dbReference>
<dbReference type="Gene3D" id="1.10.260.40">
    <property type="entry name" value="lambda repressor-like DNA-binding domains"/>
    <property type="match status" value="1"/>
</dbReference>
<dbReference type="PROSITE" id="PS50943">
    <property type="entry name" value="HTH_CROC1"/>
    <property type="match status" value="1"/>
</dbReference>
<evidence type="ECO:0000259" key="2">
    <source>
        <dbReference type="PROSITE" id="PS50943"/>
    </source>
</evidence>
<dbReference type="CDD" id="cd00093">
    <property type="entry name" value="HTH_XRE"/>
    <property type="match status" value="1"/>
</dbReference>
<gene>
    <name evidence="3" type="ORF">Metlim_2124</name>
</gene>
<evidence type="ECO:0000256" key="1">
    <source>
        <dbReference type="ARBA" id="ARBA00023125"/>
    </source>
</evidence>
<proteinExistence type="predicted"/>
<protein>
    <submittedName>
        <fullName evidence="3">Helix-turn-helix domain protein</fullName>
    </submittedName>
</protein>
<dbReference type="Pfam" id="PF01381">
    <property type="entry name" value="HTH_3"/>
    <property type="match status" value="1"/>
</dbReference>
<dbReference type="InterPro" id="IPR010982">
    <property type="entry name" value="Lambda_DNA-bd_dom_sf"/>
</dbReference>
<dbReference type="EMBL" id="CM001436">
    <property type="protein sequence ID" value="EHQ36203.1"/>
    <property type="molecule type" value="Genomic_DNA"/>
</dbReference>
<evidence type="ECO:0000313" key="3">
    <source>
        <dbReference type="EMBL" id="EHQ36203.1"/>
    </source>
</evidence>
<dbReference type="STRING" id="937775.Metlim_2124"/>
<sequence>MDEILIFGTLVKELRNQRDLSQEKLAAKTGLDRTFISLIENGKRNPTLLTLLKISGAFGLAPSELMLEFEKRLVEAEEKTPENTPGGKV</sequence>
<reference evidence="3 4" key="1">
    <citation type="submission" date="2011-10" db="EMBL/GenBank/DDBJ databases">
        <title>The Improved High-Quality Draft genome of Methanoplanus limicola DSM 2279.</title>
        <authorList>
            <consortium name="US DOE Joint Genome Institute (JGI-PGF)"/>
            <person name="Lucas S."/>
            <person name="Copeland A."/>
            <person name="Lapidus A."/>
            <person name="Glavina del Rio T."/>
            <person name="Dalin E."/>
            <person name="Tice H."/>
            <person name="Bruce D."/>
            <person name="Goodwin L."/>
            <person name="Pitluck S."/>
            <person name="Peters L."/>
            <person name="Mikhailova N."/>
            <person name="Lu M."/>
            <person name="Kyrpides N."/>
            <person name="Mavromatis K."/>
            <person name="Ivanova N."/>
            <person name="Markowitz V."/>
            <person name="Cheng J.-F."/>
            <person name="Hugenholtz P."/>
            <person name="Woyke T."/>
            <person name="Wu D."/>
            <person name="Wirth R."/>
            <person name="Brambilla E.-M."/>
            <person name="Klenk H.-P."/>
            <person name="Eisen J.A."/>
        </authorList>
    </citation>
    <scope>NUCLEOTIDE SEQUENCE [LARGE SCALE GENOMIC DNA]</scope>
    <source>
        <strain evidence="3 4">DSM 2279</strain>
    </source>
</reference>
<feature type="domain" description="HTH cro/C1-type" evidence="2">
    <location>
        <begin position="11"/>
        <end position="65"/>
    </location>
</feature>
<dbReference type="AlphaFoldDB" id="H1Z0R0"/>
<dbReference type="OrthoDB" id="116313at2157"/>
<name>H1Z0R0_9EURY</name>
<dbReference type="HOGENOM" id="CLU_066192_29_0_2"/>
<keyword evidence="1" id="KW-0238">DNA-binding</keyword>
<dbReference type="Proteomes" id="UP000005741">
    <property type="component" value="Chromosome"/>
</dbReference>
<evidence type="ECO:0000313" key="4">
    <source>
        <dbReference type="Proteomes" id="UP000005741"/>
    </source>
</evidence>
<accession>H1Z0R0</accession>
<dbReference type="GO" id="GO:0003700">
    <property type="term" value="F:DNA-binding transcription factor activity"/>
    <property type="evidence" value="ECO:0007669"/>
    <property type="project" value="TreeGrafter"/>
</dbReference>
<dbReference type="InParanoid" id="H1Z0R0"/>
<dbReference type="InterPro" id="IPR001387">
    <property type="entry name" value="Cro/C1-type_HTH"/>
</dbReference>
<dbReference type="GO" id="GO:0003677">
    <property type="term" value="F:DNA binding"/>
    <property type="evidence" value="ECO:0007669"/>
    <property type="project" value="UniProtKB-KW"/>
</dbReference>
<keyword evidence="4" id="KW-1185">Reference proteome</keyword>
<dbReference type="GO" id="GO:0005829">
    <property type="term" value="C:cytosol"/>
    <property type="evidence" value="ECO:0007669"/>
    <property type="project" value="TreeGrafter"/>
</dbReference>
<dbReference type="RefSeq" id="WP_004078455.1">
    <property type="nucleotide sequence ID" value="NZ_CM001436.1"/>
</dbReference>
<dbReference type="SUPFAM" id="SSF47413">
    <property type="entry name" value="lambda repressor-like DNA-binding domains"/>
    <property type="match status" value="1"/>
</dbReference>
<dbReference type="PANTHER" id="PTHR46797">
    <property type="entry name" value="HTH-TYPE TRANSCRIPTIONAL REGULATOR"/>
    <property type="match status" value="1"/>
</dbReference>
<dbReference type="PANTHER" id="PTHR46797:SF1">
    <property type="entry name" value="METHYLPHOSPHONATE SYNTHASE"/>
    <property type="match status" value="1"/>
</dbReference>
<organism evidence="3 4">
    <name type="scientific">Methanoplanus limicola DSM 2279</name>
    <dbReference type="NCBI Taxonomy" id="937775"/>
    <lineage>
        <taxon>Archaea</taxon>
        <taxon>Methanobacteriati</taxon>
        <taxon>Methanobacteriota</taxon>
        <taxon>Stenosarchaea group</taxon>
        <taxon>Methanomicrobia</taxon>
        <taxon>Methanomicrobiales</taxon>
        <taxon>Methanomicrobiaceae</taxon>
        <taxon>Methanoplanus</taxon>
    </lineage>
</organism>